<dbReference type="Proteomes" id="UP000310249">
    <property type="component" value="Unassembled WGS sequence"/>
</dbReference>
<dbReference type="Gene3D" id="2.40.50.100">
    <property type="match status" value="1"/>
</dbReference>
<feature type="coiled-coil region" evidence="1">
    <location>
        <begin position="116"/>
        <end position="259"/>
    </location>
</feature>
<protein>
    <submittedName>
        <fullName evidence="4">Toxin secretion, membrane fusion protein</fullName>
    </submittedName>
</protein>
<comment type="caution">
    <text evidence="4">The sequence shown here is derived from an EMBL/GenBank/DDBJ whole genome shotgun (WGS) entry which is preliminary data.</text>
</comment>
<name>A0A5S3WHW3_9GAMM</name>
<sequence length="414" mass="46395">MSGLFRKEAIEHQGQKLDGEVSIATHMSFNWILLVILATVLIGITYLVVGEYHRKEIVSGYLRPTDGLSKVYPLGQGVIDEVYVEEGQKVEKGQVLVRVRMERILTSGSDMNEAILAELIKQKDLVKKNIENQTQLAKVSQEKLDSQINNTAFQLAQTKKQHELLTQRVELSEKRYRDTLALIEKDFVSQSDVESVRDAMLVLQQQAEDLEGRVLSQQESLSQLRLERQQLPLTLQKTEAQLRTQLADINQQITQASAQQSYDVRSHRSGRVSSLMVKPGMIAQSTSPLMTVLPENAALEAVLLVPSRAFGFVQEGQNTRIRYQAFPYARFGIYEGTISSVSKSILLPNETSLPVTLAEPAYQVVVSLKAQHAHAYGASVPLQAGMLLEADIMVDKRTLFEWLFEPLYSIKGAI</sequence>
<dbReference type="PANTHER" id="PTHR30386:SF28">
    <property type="entry name" value="EXPORTED PROTEIN"/>
    <property type="match status" value="1"/>
</dbReference>
<dbReference type="PANTHER" id="PTHR30386">
    <property type="entry name" value="MEMBRANE FUSION SUBUNIT OF EMRAB-TOLC MULTIDRUG EFFLUX PUMP"/>
    <property type="match status" value="1"/>
</dbReference>
<evidence type="ECO:0000259" key="3">
    <source>
        <dbReference type="Pfam" id="PF26002"/>
    </source>
</evidence>
<keyword evidence="1" id="KW-0175">Coiled coil</keyword>
<keyword evidence="2" id="KW-1133">Transmembrane helix</keyword>
<keyword evidence="2" id="KW-0812">Transmembrane</keyword>
<evidence type="ECO:0000313" key="4">
    <source>
        <dbReference type="EMBL" id="TMP26583.1"/>
    </source>
</evidence>
<dbReference type="InterPro" id="IPR050739">
    <property type="entry name" value="MFP"/>
</dbReference>
<gene>
    <name evidence="4" type="ORF">CWB99_18145</name>
</gene>
<dbReference type="PRINTS" id="PR01490">
    <property type="entry name" value="RTXTOXIND"/>
</dbReference>
<dbReference type="Gene3D" id="2.40.30.170">
    <property type="match status" value="1"/>
</dbReference>
<evidence type="ECO:0000313" key="5">
    <source>
        <dbReference type="Proteomes" id="UP000310249"/>
    </source>
</evidence>
<reference evidence="5" key="2">
    <citation type="submission" date="2019-06" db="EMBL/GenBank/DDBJ databases">
        <title>Co-occurence of chitin degradation, pigmentation and bioactivity in marine Pseudoalteromonas.</title>
        <authorList>
            <person name="Sonnenschein E.C."/>
            <person name="Bech P.K."/>
        </authorList>
    </citation>
    <scope>NUCLEOTIDE SEQUENCE [LARGE SCALE GENOMIC DNA]</scope>
    <source>
        <strain evidence="5">S2676</strain>
    </source>
</reference>
<feature type="transmembrane region" description="Helical" evidence="2">
    <location>
        <begin position="29"/>
        <end position="49"/>
    </location>
</feature>
<dbReference type="InterPro" id="IPR058982">
    <property type="entry name" value="Beta-barrel_AprE"/>
</dbReference>
<dbReference type="AlphaFoldDB" id="A0A5S3WHW3"/>
<accession>A0A5S3WHW3</accession>
<evidence type="ECO:0000256" key="1">
    <source>
        <dbReference type="SAM" id="Coils"/>
    </source>
</evidence>
<feature type="domain" description="AprE-like beta-barrel" evidence="3">
    <location>
        <begin position="304"/>
        <end position="393"/>
    </location>
</feature>
<dbReference type="OrthoDB" id="9775513at2"/>
<keyword evidence="2" id="KW-0472">Membrane</keyword>
<dbReference type="RefSeq" id="WP_138550152.1">
    <property type="nucleotide sequence ID" value="NZ_PNCH01000009.1"/>
</dbReference>
<proteinExistence type="predicted"/>
<dbReference type="Pfam" id="PF26002">
    <property type="entry name" value="Beta-barrel_AprE"/>
    <property type="match status" value="1"/>
</dbReference>
<reference evidence="4 5" key="1">
    <citation type="submission" date="2018-01" db="EMBL/GenBank/DDBJ databases">
        <authorList>
            <person name="Paulsen S."/>
            <person name="Gram L.K."/>
        </authorList>
    </citation>
    <scope>NUCLEOTIDE SEQUENCE [LARGE SCALE GENOMIC DNA]</scope>
    <source>
        <strain evidence="4 5">S2676</strain>
    </source>
</reference>
<dbReference type="EMBL" id="PNCI01000043">
    <property type="protein sequence ID" value="TMP26583.1"/>
    <property type="molecule type" value="Genomic_DNA"/>
</dbReference>
<organism evidence="4 5">
    <name type="scientific">Pseudoalteromonas rubra</name>
    <dbReference type="NCBI Taxonomy" id="43658"/>
    <lineage>
        <taxon>Bacteria</taxon>
        <taxon>Pseudomonadati</taxon>
        <taxon>Pseudomonadota</taxon>
        <taxon>Gammaproteobacteria</taxon>
        <taxon>Alteromonadales</taxon>
        <taxon>Pseudoalteromonadaceae</taxon>
        <taxon>Pseudoalteromonas</taxon>
    </lineage>
</organism>
<evidence type="ECO:0000256" key="2">
    <source>
        <dbReference type="SAM" id="Phobius"/>
    </source>
</evidence>